<dbReference type="EMBL" id="BOPG01000043">
    <property type="protein sequence ID" value="GIJ58775.1"/>
    <property type="molecule type" value="Genomic_DNA"/>
</dbReference>
<name>A0A8J3ZBR6_9ACTN</name>
<dbReference type="AlphaFoldDB" id="A0A8J3ZBR6"/>
<organism evidence="1 2">
    <name type="scientific">Virgisporangium aurantiacum</name>
    <dbReference type="NCBI Taxonomy" id="175570"/>
    <lineage>
        <taxon>Bacteria</taxon>
        <taxon>Bacillati</taxon>
        <taxon>Actinomycetota</taxon>
        <taxon>Actinomycetes</taxon>
        <taxon>Micromonosporales</taxon>
        <taxon>Micromonosporaceae</taxon>
        <taxon>Virgisporangium</taxon>
    </lineage>
</organism>
<evidence type="ECO:0000313" key="2">
    <source>
        <dbReference type="Proteomes" id="UP000612585"/>
    </source>
</evidence>
<proteinExistence type="predicted"/>
<keyword evidence="2" id="KW-1185">Reference proteome</keyword>
<protein>
    <submittedName>
        <fullName evidence="1">Uncharacterized protein</fullName>
    </submittedName>
</protein>
<dbReference type="Proteomes" id="UP000612585">
    <property type="component" value="Unassembled WGS sequence"/>
</dbReference>
<reference evidence="1" key="1">
    <citation type="submission" date="2021-01" db="EMBL/GenBank/DDBJ databases">
        <title>Whole genome shotgun sequence of Virgisporangium aurantiacum NBRC 16421.</title>
        <authorList>
            <person name="Komaki H."/>
            <person name="Tamura T."/>
        </authorList>
    </citation>
    <scope>NUCLEOTIDE SEQUENCE</scope>
    <source>
        <strain evidence="1">NBRC 16421</strain>
    </source>
</reference>
<gene>
    <name evidence="1" type="ORF">Vau01_062910</name>
</gene>
<evidence type="ECO:0000313" key="1">
    <source>
        <dbReference type="EMBL" id="GIJ58775.1"/>
    </source>
</evidence>
<accession>A0A8J3ZBR6</accession>
<comment type="caution">
    <text evidence="1">The sequence shown here is derived from an EMBL/GenBank/DDBJ whole genome shotgun (WGS) entry which is preliminary data.</text>
</comment>
<sequence>MLLGLADAVDGVVGVQFGRGLRPVRLIRWFGLSSSAHWYTLRPFCVVTCVPLFLLALLLGEAVLPWVAPPVLVGGHADCGGLFPPHRRQVEAPATWVTVSRPPATTTAASTASTRLFLYGGGVLADLRPMADTFLVLSSGPAKFVRRVRECAVSSDG</sequence>